<dbReference type="AlphaFoldDB" id="A0A9R1T2J8"/>
<dbReference type="RefSeq" id="XP_011301570.1">
    <property type="nucleotide sequence ID" value="XM_011303268.1"/>
</dbReference>
<evidence type="ECO:0000313" key="2">
    <source>
        <dbReference type="Proteomes" id="UP000694866"/>
    </source>
</evidence>
<dbReference type="Proteomes" id="UP000694866">
    <property type="component" value="Unplaced"/>
</dbReference>
<reference evidence="3" key="1">
    <citation type="submission" date="2025-08" db="UniProtKB">
        <authorList>
            <consortium name="RefSeq"/>
        </authorList>
    </citation>
    <scope>IDENTIFICATION</scope>
    <source>
        <strain evidence="3">USDA-PBARC FA_bdor</strain>
        <tissue evidence="3">Whole organism</tissue>
    </source>
</reference>
<proteinExistence type="predicted"/>
<protein>
    <submittedName>
        <fullName evidence="3">Uncharacterized protein isoform X1</fullName>
    </submittedName>
</protein>
<feature type="coiled-coil region" evidence="1">
    <location>
        <begin position="87"/>
        <end position="146"/>
    </location>
</feature>
<accession>A0A9R1T2J8</accession>
<keyword evidence="2" id="KW-1185">Reference proteome</keyword>
<dbReference type="KEGG" id="fas:105265659"/>
<gene>
    <name evidence="3" type="primary">LOC105265659</name>
</gene>
<evidence type="ECO:0000256" key="1">
    <source>
        <dbReference type="SAM" id="Coils"/>
    </source>
</evidence>
<dbReference type="GeneID" id="105265659"/>
<name>A0A9R1T2J8_9HYME</name>
<evidence type="ECO:0000313" key="3">
    <source>
        <dbReference type="RefSeq" id="XP_011301570.1"/>
    </source>
</evidence>
<keyword evidence="1" id="KW-0175">Coiled coil</keyword>
<dbReference type="OrthoDB" id="5972940at2759"/>
<organism evidence="2 3">
    <name type="scientific">Fopius arisanus</name>
    <dbReference type="NCBI Taxonomy" id="64838"/>
    <lineage>
        <taxon>Eukaryota</taxon>
        <taxon>Metazoa</taxon>
        <taxon>Ecdysozoa</taxon>
        <taxon>Arthropoda</taxon>
        <taxon>Hexapoda</taxon>
        <taxon>Insecta</taxon>
        <taxon>Pterygota</taxon>
        <taxon>Neoptera</taxon>
        <taxon>Endopterygota</taxon>
        <taxon>Hymenoptera</taxon>
        <taxon>Apocrita</taxon>
        <taxon>Ichneumonoidea</taxon>
        <taxon>Braconidae</taxon>
        <taxon>Opiinae</taxon>
        <taxon>Fopius</taxon>
    </lineage>
</organism>
<sequence length="201" mass="23502">MNKSPFHEDFIEFSKKLARLKKTLHLQREEIYQKMARVDNISEFEGLKSGEENSGFSRGDENSGLAARIQDLCPADRRSIGRLVTKLAECLQAKDGLEIDLAEARAENEALINRYEIFYNQQLEEKEKIRSQLAEKTERLDKFTLRTANAFRLLGDQMKIQEKEYLKLTDMVKELLHTKLRLENAVVDRDRKIRLIETKNQ</sequence>